<comment type="similarity">
    <text evidence="2 7">Belongs to the GMC oxidoreductase family.</text>
</comment>
<dbReference type="EMBL" id="NLAX01000008">
    <property type="protein sequence ID" value="PKS10689.1"/>
    <property type="molecule type" value="Genomic_DNA"/>
</dbReference>
<dbReference type="InterPro" id="IPR036188">
    <property type="entry name" value="FAD/NAD-bd_sf"/>
</dbReference>
<dbReference type="Proteomes" id="UP000233524">
    <property type="component" value="Unassembled WGS sequence"/>
</dbReference>
<dbReference type="GO" id="GO:0044550">
    <property type="term" value="P:secondary metabolite biosynthetic process"/>
    <property type="evidence" value="ECO:0007669"/>
    <property type="project" value="TreeGrafter"/>
</dbReference>
<dbReference type="InterPro" id="IPR012132">
    <property type="entry name" value="GMC_OxRdtase"/>
</dbReference>
<reference evidence="12 13" key="1">
    <citation type="journal article" date="2017" name="G3 (Bethesda)">
        <title>First Draft Genome Sequence of the Pathogenic Fungus Lomentospora prolificans (Formerly Scedosporium prolificans).</title>
        <authorList>
            <person name="Luo R."/>
            <person name="Zimin A."/>
            <person name="Workman R."/>
            <person name="Fan Y."/>
            <person name="Pertea G."/>
            <person name="Grossman N."/>
            <person name="Wear M.P."/>
            <person name="Jia B."/>
            <person name="Miller H."/>
            <person name="Casadevall A."/>
            <person name="Timp W."/>
            <person name="Zhang S.X."/>
            <person name="Salzberg S.L."/>
        </authorList>
    </citation>
    <scope>NUCLEOTIDE SEQUENCE [LARGE SCALE GENOMIC DNA]</scope>
    <source>
        <strain evidence="12 13">JHH-5317</strain>
    </source>
</reference>
<evidence type="ECO:0000256" key="1">
    <source>
        <dbReference type="ARBA" id="ARBA00001974"/>
    </source>
</evidence>
<dbReference type="Pfam" id="PF00732">
    <property type="entry name" value="GMC_oxred_N"/>
    <property type="match status" value="1"/>
</dbReference>
<dbReference type="PIRSF" id="PIRSF000137">
    <property type="entry name" value="Alcohol_oxidase"/>
    <property type="match status" value="1"/>
</dbReference>
<dbReference type="SUPFAM" id="SSF54373">
    <property type="entry name" value="FAD-linked reductases, C-terminal domain"/>
    <property type="match status" value="1"/>
</dbReference>
<evidence type="ECO:0000313" key="13">
    <source>
        <dbReference type="Proteomes" id="UP000233524"/>
    </source>
</evidence>
<dbReference type="STRING" id="41688.A0A2N3NE29"/>
<evidence type="ECO:0000256" key="8">
    <source>
        <dbReference type="SAM" id="MobiDB-lite"/>
    </source>
</evidence>
<keyword evidence="9" id="KW-0732">Signal</keyword>
<dbReference type="InterPro" id="IPR027424">
    <property type="entry name" value="Glucose_Oxidase_domain_2"/>
</dbReference>
<dbReference type="PANTHER" id="PTHR11552:SF115">
    <property type="entry name" value="DEHYDROGENASE XPTC-RELATED"/>
    <property type="match status" value="1"/>
</dbReference>
<dbReference type="SUPFAM" id="SSF51905">
    <property type="entry name" value="FAD/NAD(P)-binding domain"/>
    <property type="match status" value="1"/>
</dbReference>
<feature type="signal peptide" evidence="9">
    <location>
        <begin position="1"/>
        <end position="21"/>
    </location>
</feature>
<dbReference type="PANTHER" id="PTHR11552">
    <property type="entry name" value="GLUCOSE-METHANOL-CHOLINE GMC OXIDOREDUCTASE"/>
    <property type="match status" value="1"/>
</dbReference>
<dbReference type="Gene3D" id="4.10.450.10">
    <property type="entry name" value="Glucose Oxidase, domain 2"/>
    <property type="match status" value="1"/>
</dbReference>
<protein>
    <recommendedName>
        <fullName evidence="10 11">Glucose-methanol-choline oxidoreductase N-terminal domain-containing protein</fullName>
    </recommendedName>
</protein>
<evidence type="ECO:0000256" key="6">
    <source>
        <dbReference type="PIRSR" id="PIRSR000137-2"/>
    </source>
</evidence>
<dbReference type="InterPro" id="IPR007867">
    <property type="entry name" value="GMC_OxRtase_C"/>
</dbReference>
<dbReference type="GO" id="GO:0050660">
    <property type="term" value="F:flavin adenine dinucleotide binding"/>
    <property type="evidence" value="ECO:0007669"/>
    <property type="project" value="InterPro"/>
</dbReference>
<dbReference type="GO" id="GO:0016614">
    <property type="term" value="F:oxidoreductase activity, acting on CH-OH group of donors"/>
    <property type="evidence" value="ECO:0007669"/>
    <property type="project" value="InterPro"/>
</dbReference>
<sequence length="634" mass="69565">MPSLKNTVLVFLTATAQLVAAWPTTSKYAQLVSRADEIADEYDYVIVGGGTSGLTVGDRLTESGKYTVLVIEEGVFHDVTGFAPERMYDITSQPSPALNDRTFMVGIGKGVGGSSLVNGQVWLRGTTEEYDAWKTLGGSNAADWDWDGLLPYFKKAMTLNPPTEEQIEKYKILYDLDYWGDGEIQVSFSNGTASEQTMILYEAMSKVDGMTIPADSGAGEAGLYWYPMAQDNVNYVRSYARTGHWDDINRENYQMITGSKVSNIIFGDDLTATGVTFRASNDTSAITVKAKREVILAAGAIHTPQILMLSGVGPADHLAEAGIEARVDLPGVGSNFQDHSYIPFIGYTWGIPPNDEEPYYGPGSGPDAHPNLAAMMGLPVITPDRYQEIAAKYAAQEPTEFLPAHYTEEQIEGYRQQQAVFSKLMESSNVVFNEMMLSGPGGSVQNLHPCSRGDIRLNVSSPESEVLVDYRAGSNPLDLEIMVEIVKFMRRFMTTGDLEQYQAIESAPGPDVETDEQLLEWVKNNIIPSVFHPIGTTAKMPREWGGVVDEDLFVYGTKNLRIIDSGIQPTLIGATTCETVYAVAEKIAERILEQAGSDGGENPQEPEEPEEPEQPPKCKRALKRALKAKKSQKH</sequence>
<organism evidence="12 13">
    <name type="scientific">Lomentospora prolificans</name>
    <dbReference type="NCBI Taxonomy" id="41688"/>
    <lineage>
        <taxon>Eukaryota</taxon>
        <taxon>Fungi</taxon>
        <taxon>Dikarya</taxon>
        <taxon>Ascomycota</taxon>
        <taxon>Pezizomycotina</taxon>
        <taxon>Sordariomycetes</taxon>
        <taxon>Hypocreomycetidae</taxon>
        <taxon>Microascales</taxon>
        <taxon>Microascaceae</taxon>
        <taxon>Lomentospora</taxon>
    </lineage>
</organism>
<evidence type="ECO:0000256" key="4">
    <source>
        <dbReference type="ARBA" id="ARBA00022827"/>
    </source>
</evidence>
<dbReference type="PROSITE" id="PS00623">
    <property type="entry name" value="GMC_OXRED_1"/>
    <property type="match status" value="1"/>
</dbReference>
<dbReference type="Pfam" id="PF05199">
    <property type="entry name" value="GMC_oxred_C"/>
    <property type="match status" value="1"/>
</dbReference>
<feature type="domain" description="Glucose-methanol-choline oxidoreductase N-terminal" evidence="11">
    <location>
        <begin position="299"/>
        <end position="313"/>
    </location>
</feature>
<dbReference type="AlphaFoldDB" id="A0A2N3NE29"/>
<feature type="compositionally biased region" description="Basic residues" evidence="8">
    <location>
        <begin position="617"/>
        <end position="634"/>
    </location>
</feature>
<keyword evidence="4 6" id="KW-0274">FAD</keyword>
<evidence type="ECO:0000256" key="3">
    <source>
        <dbReference type="ARBA" id="ARBA00022630"/>
    </source>
</evidence>
<gene>
    <name evidence="12" type="ORF">jhhlp_002445</name>
</gene>
<dbReference type="InterPro" id="IPR000172">
    <property type="entry name" value="GMC_OxRdtase_N"/>
</dbReference>
<feature type="binding site" evidence="6">
    <location>
        <begin position="51"/>
        <end position="52"/>
    </location>
    <ligand>
        <name>FAD</name>
        <dbReference type="ChEBI" id="CHEBI:57692"/>
    </ligand>
</feature>
<dbReference type="Gene3D" id="3.30.560.10">
    <property type="entry name" value="Glucose Oxidase, domain 3"/>
    <property type="match status" value="1"/>
</dbReference>
<feature type="binding site" evidence="6">
    <location>
        <begin position="118"/>
        <end position="121"/>
    </location>
    <ligand>
        <name>FAD</name>
        <dbReference type="ChEBI" id="CHEBI:57692"/>
    </ligand>
</feature>
<dbReference type="Gene3D" id="3.50.50.60">
    <property type="entry name" value="FAD/NAD(P)-binding domain"/>
    <property type="match status" value="1"/>
</dbReference>
<evidence type="ECO:0000256" key="9">
    <source>
        <dbReference type="SAM" id="SignalP"/>
    </source>
</evidence>
<comment type="cofactor">
    <cofactor evidence="1 6">
        <name>FAD</name>
        <dbReference type="ChEBI" id="CHEBI:57692"/>
    </cofactor>
</comment>
<keyword evidence="5" id="KW-0560">Oxidoreductase</keyword>
<evidence type="ECO:0000259" key="11">
    <source>
        <dbReference type="PROSITE" id="PS00624"/>
    </source>
</evidence>
<evidence type="ECO:0000256" key="2">
    <source>
        <dbReference type="ARBA" id="ARBA00010790"/>
    </source>
</evidence>
<accession>A0A2N3NE29</accession>
<feature type="binding site" evidence="6">
    <location>
        <position position="261"/>
    </location>
    <ligand>
        <name>FAD</name>
        <dbReference type="ChEBI" id="CHEBI:57692"/>
    </ligand>
</feature>
<keyword evidence="3 7" id="KW-0285">Flavoprotein</keyword>
<name>A0A2N3NE29_9PEZI</name>
<comment type="caution">
    <text evidence="12">The sequence shown here is derived from an EMBL/GenBank/DDBJ whole genome shotgun (WGS) entry which is preliminary data.</text>
</comment>
<keyword evidence="13" id="KW-1185">Reference proteome</keyword>
<evidence type="ECO:0000256" key="7">
    <source>
        <dbReference type="RuleBase" id="RU003968"/>
    </source>
</evidence>
<dbReference type="OrthoDB" id="269227at2759"/>
<feature type="chain" id="PRO_5014704033" description="Glucose-methanol-choline oxidoreductase N-terminal domain-containing protein" evidence="9">
    <location>
        <begin position="22"/>
        <end position="634"/>
    </location>
</feature>
<evidence type="ECO:0000313" key="12">
    <source>
        <dbReference type="EMBL" id="PKS10689.1"/>
    </source>
</evidence>
<feature type="domain" description="Glucose-methanol-choline oxidoreductase N-terminal" evidence="10">
    <location>
        <begin position="108"/>
        <end position="131"/>
    </location>
</feature>
<evidence type="ECO:0000256" key="5">
    <source>
        <dbReference type="ARBA" id="ARBA00023002"/>
    </source>
</evidence>
<evidence type="ECO:0000259" key="10">
    <source>
        <dbReference type="PROSITE" id="PS00623"/>
    </source>
</evidence>
<feature type="compositionally biased region" description="Acidic residues" evidence="8">
    <location>
        <begin position="604"/>
        <end position="613"/>
    </location>
</feature>
<dbReference type="VEuPathDB" id="FungiDB:jhhlp_002445"/>
<dbReference type="PROSITE" id="PS00624">
    <property type="entry name" value="GMC_OXRED_2"/>
    <property type="match status" value="1"/>
</dbReference>
<feature type="region of interest" description="Disordered" evidence="8">
    <location>
        <begin position="592"/>
        <end position="634"/>
    </location>
</feature>
<proteinExistence type="inferred from homology"/>
<dbReference type="InParanoid" id="A0A2N3NE29"/>